<sequence length="121" mass="13169">MTESMLFRPYRTLIECPFDGSSILRSETPQLARTWPLGAFSHSSRALPESPWILSPQPSPLVASENGFNDSVQAPVAVQRRIGSGNEQPGQLGPPSGRQGIYHLDSGTTAFTTRSLKSQEV</sequence>
<keyword evidence="2" id="KW-1185">Reference proteome</keyword>
<dbReference type="AlphaFoldDB" id="A0AAF3FSB5"/>
<feature type="compositionally biased region" description="Polar residues" evidence="1">
    <location>
        <begin position="106"/>
        <end position="121"/>
    </location>
</feature>
<dbReference type="WBParaSite" id="MBELARI_LOCUS8592">
    <property type="protein sequence ID" value="MBELARI_LOCUS8592"/>
    <property type="gene ID" value="MBELARI_LOCUS8592"/>
</dbReference>
<dbReference type="Proteomes" id="UP000887575">
    <property type="component" value="Unassembled WGS sequence"/>
</dbReference>
<evidence type="ECO:0000313" key="4">
    <source>
        <dbReference type="WBParaSite" id="MBELARI_LOCUS8592"/>
    </source>
</evidence>
<dbReference type="WBParaSite" id="MBELARI_LOCUS8307">
    <property type="protein sequence ID" value="MBELARI_LOCUS8307"/>
    <property type="gene ID" value="MBELARI_LOCUS8307"/>
</dbReference>
<evidence type="ECO:0000313" key="2">
    <source>
        <dbReference type="Proteomes" id="UP000887575"/>
    </source>
</evidence>
<organism evidence="2 4">
    <name type="scientific">Mesorhabditis belari</name>
    <dbReference type="NCBI Taxonomy" id="2138241"/>
    <lineage>
        <taxon>Eukaryota</taxon>
        <taxon>Metazoa</taxon>
        <taxon>Ecdysozoa</taxon>
        <taxon>Nematoda</taxon>
        <taxon>Chromadorea</taxon>
        <taxon>Rhabditida</taxon>
        <taxon>Rhabditina</taxon>
        <taxon>Rhabditomorpha</taxon>
        <taxon>Rhabditoidea</taxon>
        <taxon>Rhabditidae</taxon>
        <taxon>Mesorhabditinae</taxon>
        <taxon>Mesorhabditis</taxon>
    </lineage>
</organism>
<feature type="region of interest" description="Disordered" evidence="1">
    <location>
        <begin position="81"/>
        <end position="121"/>
    </location>
</feature>
<protein>
    <submittedName>
        <fullName evidence="3 4">Uncharacterized protein</fullName>
    </submittedName>
</protein>
<name>A0AAF3FSB5_9BILA</name>
<evidence type="ECO:0000256" key="1">
    <source>
        <dbReference type="SAM" id="MobiDB-lite"/>
    </source>
</evidence>
<proteinExistence type="predicted"/>
<accession>A0AAF3FSB5</accession>
<reference evidence="3 4" key="1">
    <citation type="submission" date="2024-02" db="UniProtKB">
        <authorList>
            <consortium name="WormBaseParasite"/>
        </authorList>
    </citation>
    <scope>IDENTIFICATION</scope>
</reference>
<evidence type="ECO:0000313" key="3">
    <source>
        <dbReference type="WBParaSite" id="MBELARI_LOCUS8307"/>
    </source>
</evidence>